<gene>
    <name evidence="2" type="ORF">Pan97_24740</name>
</gene>
<protein>
    <submittedName>
        <fullName evidence="2">Phage portal protein, lambda family</fullName>
    </submittedName>
</protein>
<evidence type="ECO:0000313" key="3">
    <source>
        <dbReference type="Proteomes" id="UP000318626"/>
    </source>
</evidence>
<feature type="region of interest" description="Disordered" evidence="1">
    <location>
        <begin position="505"/>
        <end position="528"/>
    </location>
</feature>
<dbReference type="GO" id="GO:0019068">
    <property type="term" value="P:virion assembly"/>
    <property type="evidence" value="ECO:0007669"/>
    <property type="project" value="InterPro"/>
</dbReference>
<dbReference type="OrthoDB" id="290804at2"/>
<accession>A0A518C8A7</accession>
<dbReference type="InterPro" id="IPR006429">
    <property type="entry name" value="Phage_lambda_portal"/>
</dbReference>
<dbReference type="Pfam" id="PF05136">
    <property type="entry name" value="Phage_portal_2"/>
    <property type="match status" value="1"/>
</dbReference>
<sequence>MTHASNHSTDYVHEANQLRARLETHFLRQELALVENASQSPPRVIQESFPDPAPVRQGFAELPFGSAGPVMPDIASDRADGDLRPVFGTEWQLAELRGAARWLAHSSYGTGIVDGLTSYIVRTGFDYQTTAIRGQNTPRQLVAEVQRIVRALLDDNQWQLDFEQQLCAAQHVDGEIILALEEDAGQVRVRRAEPAWLTEPADKAYLERRIEAASPLNWKYGIATDMHDATRVRGYFIQWNADSNAWRFYSSGRVVHIKSNTPRHVKRGLTDFYPVVSELADAVALNHRMSKGAAIQASIAMIIEAAHGSGVGLGIGDPTHIGASLARPNGSGQQLSASGRYASERRSDWHEGMVIDTKGKKFQAGPMGGAQSDGFVKVLQAGLRSVGVRWNMPEHLISGDASNNNYASILEAGSPFVCRIEAEQEKLCKAYERMLWSVLRIHFETGRLNLRRYGLTWSDLRRCVNLIVTGTSPVIGQRRDSFEVDAQLYDRGLMSADTLAAKYDLDPEEEREKRERAHPVPSPLGGES</sequence>
<proteinExistence type="predicted"/>
<keyword evidence="3" id="KW-1185">Reference proteome</keyword>
<reference evidence="3" key="1">
    <citation type="submission" date="2019-02" db="EMBL/GenBank/DDBJ databases">
        <title>Deep-cultivation of Planctomycetes and their phenomic and genomic characterization uncovers novel biology.</title>
        <authorList>
            <person name="Wiegand S."/>
            <person name="Jogler M."/>
            <person name="Boedeker C."/>
            <person name="Pinto D."/>
            <person name="Vollmers J."/>
            <person name="Rivas-Marin E."/>
            <person name="Kohn T."/>
            <person name="Peeters S.H."/>
            <person name="Heuer A."/>
            <person name="Rast P."/>
            <person name="Oberbeckmann S."/>
            <person name="Bunk B."/>
            <person name="Jeske O."/>
            <person name="Meyerdierks A."/>
            <person name="Storesund J.E."/>
            <person name="Kallscheuer N."/>
            <person name="Luecker S."/>
            <person name="Lage O.M."/>
            <person name="Pohl T."/>
            <person name="Merkel B.J."/>
            <person name="Hornburger P."/>
            <person name="Mueller R.-W."/>
            <person name="Bruemmer F."/>
            <person name="Labrenz M."/>
            <person name="Spormann A.M."/>
            <person name="Op den Camp H."/>
            <person name="Overmann J."/>
            <person name="Amann R."/>
            <person name="Jetten M.S.M."/>
            <person name="Mascher T."/>
            <person name="Medema M.H."/>
            <person name="Devos D.P."/>
            <person name="Kaster A.-K."/>
            <person name="Ovreas L."/>
            <person name="Rohde M."/>
            <person name="Galperin M.Y."/>
            <person name="Jogler C."/>
        </authorList>
    </citation>
    <scope>NUCLEOTIDE SEQUENCE [LARGE SCALE GENOMIC DNA]</scope>
    <source>
        <strain evidence="3">Pan97</strain>
    </source>
</reference>
<dbReference type="Proteomes" id="UP000318626">
    <property type="component" value="Chromosome"/>
</dbReference>
<dbReference type="KEGG" id="bvo:Pan97_24740"/>
<evidence type="ECO:0000313" key="2">
    <source>
        <dbReference type="EMBL" id="QDU75442.1"/>
    </source>
</evidence>
<organism evidence="2 3">
    <name type="scientific">Bremerella volcania</name>
    <dbReference type="NCBI Taxonomy" id="2527984"/>
    <lineage>
        <taxon>Bacteria</taxon>
        <taxon>Pseudomonadati</taxon>
        <taxon>Planctomycetota</taxon>
        <taxon>Planctomycetia</taxon>
        <taxon>Pirellulales</taxon>
        <taxon>Pirellulaceae</taxon>
        <taxon>Bremerella</taxon>
    </lineage>
</organism>
<dbReference type="GO" id="GO:0005198">
    <property type="term" value="F:structural molecule activity"/>
    <property type="evidence" value="ECO:0007669"/>
    <property type="project" value="InterPro"/>
</dbReference>
<dbReference type="RefSeq" id="WP_144972826.1">
    <property type="nucleotide sequence ID" value="NZ_CP036289.1"/>
</dbReference>
<dbReference type="AlphaFoldDB" id="A0A518C8A7"/>
<name>A0A518C8A7_9BACT</name>
<dbReference type="EMBL" id="CP036289">
    <property type="protein sequence ID" value="QDU75442.1"/>
    <property type="molecule type" value="Genomic_DNA"/>
</dbReference>
<evidence type="ECO:0000256" key="1">
    <source>
        <dbReference type="SAM" id="MobiDB-lite"/>
    </source>
</evidence>